<dbReference type="PANTHER" id="PTHR23404">
    <property type="entry name" value="MOLYBDOPTERIN SYNTHASE RELATED"/>
    <property type="match status" value="1"/>
</dbReference>
<dbReference type="CDD" id="cd00754">
    <property type="entry name" value="Ubl_MoaD"/>
    <property type="match status" value="1"/>
</dbReference>
<organism evidence="1 2">
    <name type="scientific">Thermaerobacter subterraneus DSM 13965</name>
    <dbReference type="NCBI Taxonomy" id="867903"/>
    <lineage>
        <taxon>Bacteria</taxon>
        <taxon>Bacillati</taxon>
        <taxon>Bacillota</taxon>
        <taxon>Clostridia</taxon>
        <taxon>Eubacteriales</taxon>
        <taxon>Clostridiales Family XVII. Incertae Sedis</taxon>
        <taxon>Thermaerobacter</taxon>
    </lineage>
</organism>
<dbReference type="InterPro" id="IPR012675">
    <property type="entry name" value="Beta-grasp_dom_sf"/>
</dbReference>
<dbReference type="CDD" id="cd00756">
    <property type="entry name" value="MoaE"/>
    <property type="match status" value="1"/>
</dbReference>
<dbReference type="Pfam" id="PF02597">
    <property type="entry name" value="ThiS"/>
    <property type="match status" value="1"/>
</dbReference>
<dbReference type="EMBL" id="AENY02000002">
    <property type="protein sequence ID" value="EKP95056.1"/>
    <property type="molecule type" value="Genomic_DNA"/>
</dbReference>
<dbReference type="eggNOG" id="COG1977">
    <property type="taxonomic scope" value="Bacteria"/>
</dbReference>
<dbReference type="Gene3D" id="3.90.1170.40">
    <property type="entry name" value="Molybdopterin biosynthesis MoaE subunit"/>
    <property type="match status" value="1"/>
</dbReference>
<dbReference type="eggNOG" id="COG0314">
    <property type="taxonomic scope" value="Bacteria"/>
</dbReference>
<accession>K6QE59</accession>
<dbReference type="Gene3D" id="3.10.20.30">
    <property type="match status" value="1"/>
</dbReference>
<name>K6QE59_9FIRM</name>
<dbReference type="InterPro" id="IPR036563">
    <property type="entry name" value="MoaE_sf"/>
</dbReference>
<evidence type="ECO:0000313" key="1">
    <source>
        <dbReference type="EMBL" id="EKP95056.1"/>
    </source>
</evidence>
<reference evidence="1" key="2">
    <citation type="submission" date="2012-10" db="EMBL/GenBank/DDBJ databases">
        <title>Improved high-quality draft of Thermaerobacter subterraneus C21, DSM 13965.</title>
        <authorList>
            <consortium name="DOE Joint Genome Institute"/>
            <person name="Eisen J."/>
            <person name="Huntemann M."/>
            <person name="Wei C.-L."/>
            <person name="Han J."/>
            <person name="Detter J.C."/>
            <person name="Han C."/>
            <person name="Tapia R."/>
            <person name="Chen A."/>
            <person name="Kyrpides N."/>
            <person name="Mavromatis K."/>
            <person name="Markowitz V."/>
            <person name="Szeto E."/>
            <person name="Ivanova N."/>
            <person name="Mikhailova N."/>
            <person name="Ovchinnikova G."/>
            <person name="Pagani I."/>
            <person name="Pati A."/>
            <person name="Goodwin L."/>
            <person name="Nordberg H.P."/>
            <person name="Cantor M.N."/>
            <person name="Hua S.X."/>
            <person name="Woyke T."/>
            <person name="Eisen J."/>
            <person name="Klenk H.-P."/>
        </authorList>
    </citation>
    <scope>NUCLEOTIDE SEQUENCE [LARGE SCALE GENOMIC DNA]</scope>
    <source>
        <strain evidence="1">DSM 13965</strain>
    </source>
</reference>
<dbReference type="InterPro" id="IPR016155">
    <property type="entry name" value="Mopterin_synth/thiamin_S_b"/>
</dbReference>
<dbReference type="HOGENOM" id="CLU_069141_1_0_9"/>
<protein>
    <submittedName>
        <fullName evidence="1">Molybdopterin converting factor, large subunit</fullName>
    </submittedName>
</protein>
<comment type="caution">
    <text evidence="1">The sequence shown here is derived from an EMBL/GenBank/DDBJ whole genome shotgun (WGS) entry which is preliminary data.</text>
</comment>
<sequence length="261" mass="27550">MADPAASSTRAAIAVRVRLFAVVAERLGARQLELELPAGATAGSVRDALARQHPRWRPLLDLCRLAVNGRYCEPSTPIGPGDEIALIPPVSGGSMPGEPAAPAGPGGRVAAGPEGRFFLTAEPLSLDELFRHVARPSHGAVVLFVGITRRFTGDRETEHLEYEAYLPMAAEELARIGAEAEARWPGARLAIGHRTGAVPIGEASVVVAAAAPHRPAAFAAARYAIDELKVRAPIWKREHYADGQVEWVGIPAAGPDQGQPA</sequence>
<keyword evidence="2" id="KW-1185">Reference proteome</keyword>
<dbReference type="STRING" id="867903.ThesuDRAFT_00783"/>
<evidence type="ECO:0000313" key="2">
    <source>
        <dbReference type="Proteomes" id="UP000005710"/>
    </source>
</evidence>
<dbReference type="SUPFAM" id="SSF54690">
    <property type="entry name" value="Molybdopterin synthase subunit MoaE"/>
    <property type="match status" value="1"/>
</dbReference>
<dbReference type="Pfam" id="PF02391">
    <property type="entry name" value="MoaE"/>
    <property type="match status" value="1"/>
</dbReference>
<dbReference type="RefSeq" id="WP_006903055.1">
    <property type="nucleotide sequence ID" value="NZ_JH976535.1"/>
</dbReference>
<dbReference type="InterPro" id="IPR003448">
    <property type="entry name" value="Mopterin_biosynth_MoaE"/>
</dbReference>
<proteinExistence type="predicted"/>
<dbReference type="OrthoDB" id="9803224at2"/>
<dbReference type="AlphaFoldDB" id="K6QE59"/>
<reference evidence="1" key="1">
    <citation type="submission" date="2010-10" db="EMBL/GenBank/DDBJ databases">
        <authorList>
            <consortium name="US DOE Joint Genome Institute (JGI-PGF)"/>
            <person name="Lucas S."/>
            <person name="Copeland A."/>
            <person name="Lapidus A."/>
            <person name="Bruce D."/>
            <person name="Goodwin L."/>
            <person name="Pitluck S."/>
            <person name="Kyrpides N."/>
            <person name="Mavromatis K."/>
            <person name="Detter J.C."/>
            <person name="Han C."/>
            <person name="Land M."/>
            <person name="Hauser L."/>
            <person name="Markowitz V."/>
            <person name="Cheng J.-F."/>
            <person name="Hugenholtz P."/>
            <person name="Woyke T."/>
            <person name="Wu D."/>
            <person name="Pukall R."/>
            <person name="Wahrenburg C."/>
            <person name="Brambilla E."/>
            <person name="Klenk H.-P."/>
            <person name="Eisen J.A."/>
        </authorList>
    </citation>
    <scope>NUCLEOTIDE SEQUENCE [LARGE SCALE GENOMIC DNA]</scope>
    <source>
        <strain evidence="1">DSM 13965</strain>
    </source>
</reference>
<gene>
    <name evidence="1" type="ORF">ThesuDRAFT_00783</name>
</gene>
<dbReference type="Proteomes" id="UP000005710">
    <property type="component" value="Unassembled WGS sequence"/>
</dbReference>
<dbReference type="GO" id="GO:0006777">
    <property type="term" value="P:Mo-molybdopterin cofactor biosynthetic process"/>
    <property type="evidence" value="ECO:0007669"/>
    <property type="project" value="InterPro"/>
</dbReference>
<dbReference type="InterPro" id="IPR003749">
    <property type="entry name" value="ThiS/MoaD-like"/>
</dbReference>
<dbReference type="SUPFAM" id="SSF54285">
    <property type="entry name" value="MoaD/ThiS"/>
    <property type="match status" value="1"/>
</dbReference>